<name>A0A3D8WUP6_PRIMG</name>
<keyword evidence="1" id="KW-1133">Transmembrane helix</keyword>
<dbReference type="RefSeq" id="WP_116078462.1">
    <property type="nucleotide sequence ID" value="NZ_CP187630.1"/>
</dbReference>
<accession>A0A3D8WUP6</accession>
<keyword evidence="1" id="KW-0472">Membrane</keyword>
<dbReference type="AlphaFoldDB" id="A0A3D8WUP6"/>
<dbReference type="EMBL" id="PQWM01000054">
    <property type="protein sequence ID" value="RDZ07199.1"/>
    <property type="molecule type" value="Genomic_DNA"/>
</dbReference>
<feature type="transmembrane region" description="Helical" evidence="1">
    <location>
        <begin position="20"/>
        <end position="45"/>
    </location>
</feature>
<evidence type="ECO:0000256" key="1">
    <source>
        <dbReference type="SAM" id="Phobius"/>
    </source>
</evidence>
<sequence length="235" mass="26929">MSLHLYSPFIPAEKTADFNVSFWAGLASGVISGLVTGIIVGAFLWKMQSRSQDFQEKKEAEKEFNVFIQKLNQTFLLTDASIFTDEGSNFLPKNVIEIRSLIYDQPILYWKEHIEQQNLRQLLVAIENLIVLDIEFKRISSLLDTDIKNLLIKHTSLHFLEAYTSAFYALINGIDNDELKRWVSHLGLTDEKIDTLREQQNEFPQSVADYKDARELLVSSAEDLKTLIINSNTPT</sequence>
<proteinExistence type="predicted"/>
<protein>
    <submittedName>
        <fullName evidence="2">Uncharacterized protein</fullName>
    </submittedName>
</protein>
<evidence type="ECO:0000313" key="3">
    <source>
        <dbReference type="Proteomes" id="UP000256519"/>
    </source>
</evidence>
<gene>
    <name evidence="2" type="ORF">C3744_27740</name>
</gene>
<reference evidence="2" key="1">
    <citation type="journal article" date="2018" name="Appl. Environ. Microbiol.">
        <title>Antimicrobial susceptibility testing and tentative epidemiological cut-off values of five Bacillus species relevant for use as animal feed additives or for plant protection.</title>
        <authorList>
            <person name="Agerso Y."/>
            <person name="Stuer-Lauridsen B."/>
            <person name="Bjerre K."/>
            <person name="Jensen M.G."/>
            <person name="Johansen E."/>
            <person name="Bennedsen M."/>
            <person name="Brockmann E."/>
            <person name="Nielsen B."/>
        </authorList>
    </citation>
    <scope>NUCLEOTIDE SEQUENCE [LARGE SCALE GENOMIC DNA]</scope>
    <source>
        <strain evidence="2">CHCC20162</strain>
    </source>
</reference>
<evidence type="ECO:0000313" key="2">
    <source>
        <dbReference type="EMBL" id="RDZ07199.1"/>
    </source>
</evidence>
<keyword evidence="1" id="KW-0812">Transmembrane</keyword>
<organism evidence="2 3">
    <name type="scientific">Priestia megaterium</name>
    <name type="common">Bacillus megaterium</name>
    <dbReference type="NCBI Taxonomy" id="1404"/>
    <lineage>
        <taxon>Bacteria</taxon>
        <taxon>Bacillati</taxon>
        <taxon>Bacillota</taxon>
        <taxon>Bacilli</taxon>
        <taxon>Bacillales</taxon>
        <taxon>Bacillaceae</taxon>
        <taxon>Priestia</taxon>
    </lineage>
</organism>
<comment type="caution">
    <text evidence="2">The sequence shown here is derived from an EMBL/GenBank/DDBJ whole genome shotgun (WGS) entry which is preliminary data.</text>
</comment>
<dbReference type="Proteomes" id="UP000256519">
    <property type="component" value="Unassembled WGS sequence"/>
</dbReference>